<dbReference type="EMBL" id="JACRIW010000020">
    <property type="protein sequence ID" value="MBI5168357.1"/>
    <property type="molecule type" value="Genomic_DNA"/>
</dbReference>
<evidence type="ECO:0000313" key="3">
    <source>
        <dbReference type="Proteomes" id="UP000696931"/>
    </source>
</evidence>
<accession>A0A933W7E7</accession>
<protein>
    <recommendedName>
        <fullName evidence="4">DUF3313 domain-containing protein</fullName>
    </recommendedName>
</protein>
<dbReference type="Proteomes" id="UP000696931">
    <property type="component" value="Unassembled WGS sequence"/>
</dbReference>
<gene>
    <name evidence="2" type="ORF">HZA61_02615</name>
</gene>
<organism evidence="2 3">
    <name type="scientific">Eiseniibacteriota bacterium</name>
    <dbReference type="NCBI Taxonomy" id="2212470"/>
    <lineage>
        <taxon>Bacteria</taxon>
        <taxon>Candidatus Eiseniibacteriota</taxon>
    </lineage>
</organism>
<dbReference type="Gene3D" id="3.40.50.10610">
    <property type="entry name" value="ABC-type transport auxiliary lipoprotein component"/>
    <property type="match status" value="1"/>
</dbReference>
<dbReference type="AlphaFoldDB" id="A0A933W7E7"/>
<evidence type="ECO:0000313" key="2">
    <source>
        <dbReference type="EMBL" id="MBI5168357.1"/>
    </source>
</evidence>
<evidence type="ECO:0000256" key="1">
    <source>
        <dbReference type="SAM" id="SignalP"/>
    </source>
</evidence>
<feature type="signal peptide" evidence="1">
    <location>
        <begin position="1"/>
        <end position="27"/>
    </location>
</feature>
<proteinExistence type="predicted"/>
<name>A0A933W7E7_UNCEI</name>
<evidence type="ECO:0008006" key="4">
    <source>
        <dbReference type="Google" id="ProtNLM"/>
    </source>
</evidence>
<reference evidence="2" key="1">
    <citation type="submission" date="2020-07" db="EMBL/GenBank/DDBJ databases">
        <title>Huge and variable diversity of episymbiotic CPR bacteria and DPANN archaea in groundwater ecosystems.</title>
        <authorList>
            <person name="He C.Y."/>
            <person name="Keren R."/>
            <person name="Whittaker M."/>
            <person name="Farag I.F."/>
            <person name="Doudna J."/>
            <person name="Cate J.H.D."/>
            <person name="Banfield J.F."/>
        </authorList>
    </citation>
    <scope>NUCLEOTIDE SEQUENCE</scope>
    <source>
        <strain evidence="2">NC_groundwater_1813_Pr3_B-0.1um_71_17</strain>
    </source>
</reference>
<sequence>MRRLTASALLVAACFAALGAFGATALAADRGARKLDVFWESPELASLDLRAIALLPVGTFDGNLEARRLTEDAVGKALRGSGHRWLSPLVTREMLRQAGGDSLLKAVNTQVVNGVRVDSLQAPYYCRLMRARALLTVRVDQFEKREMEFNQSGKPVTTVNLRAALVDSTGRLLWTASGAENAEGPYHDANSGAIGVKASGLNNAPLTNQAGAPGYPETLGKLLARWTQAFPRRGPAPAASPDSTGAR</sequence>
<comment type="caution">
    <text evidence="2">The sequence shown here is derived from an EMBL/GenBank/DDBJ whole genome shotgun (WGS) entry which is preliminary data.</text>
</comment>
<feature type="chain" id="PRO_5037945766" description="DUF3313 domain-containing protein" evidence="1">
    <location>
        <begin position="28"/>
        <end position="247"/>
    </location>
</feature>
<keyword evidence="1" id="KW-0732">Signal</keyword>